<keyword evidence="15" id="KW-1185">Reference proteome</keyword>
<gene>
    <name evidence="14" type="ORF">WMY93_007359</name>
</gene>
<keyword evidence="4" id="KW-0479">Metal-binding</keyword>
<evidence type="ECO:0000256" key="7">
    <source>
        <dbReference type="ARBA" id="ARBA00022833"/>
    </source>
</evidence>
<feature type="compositionally biased region" description="Polar residues" evidence="11">
    <location>
        <begin position="144"/>
        <end position="163"/>
    </location>
</feature>
<feature type="compositionally biased region" description="Polar residues" evidence="11">
    <location>
        <begin position="170"/>
        <end position="180"/>
    </location>
</feature>
<dbReference type="GO" id="GO:0046872">
    <property type="term" value="F:metal ion binding"/>
    <property type="evidence" value="ECO:0007669"/>
    <property type="project" value="UniProtKB-KW"/>
</dbReference>
<dbReference type="PANTHER" id="PTHR23257">
    <property type="entry name" value="SERINE-THREONINE PROTEIN KINASE"/>
    <property type="match status" value="1"/>
</dbReference>
<reference evidence="15" key="1">
    <citation type="submission" date="2024-04" db="EMBL/GenBank/DDBJ databases">
        <title>Salinicola lusitanus LLJ914,a marine bacterium isolated from the Okinawa Trough.</title>
        <authorList>
            <person name="Li J."/>
        </authorList>
    </citation>
    <scope>NUCLEOTIDE SEQUENCE [LARGE SCALE GENOMIC DNA]</scope>
</reference>
<dbReference type="InterPro" id="IPR001245">
    <property type="entry name" value="Ser-Thr/Tyr_kinase_cat_dom"/>
</dbReference>
<evidence type="ECO:0000256" key="3">
    <source>
        <dbReference type="ARBA" id="ARBA00022679"/>
    </source>
</evidence>
<dbReference type="InterPro" id="IPR050167">
    <property type="entry name" value="Ser_Thr_protein_kinase"/>
</dbReference>
<protein>
    <recommendedName>
        <fullName evidence="16">Kinase suppressor of Ras 1</fullName>
    </recommendedName>
</protein>
<dbReference type="Proteomes" id="UP001460270">
    <property type="component" value="Unassembled WGS sequence"/>
</dbReference>
<accession>A0AAW0PRF2</accession>
<dbReference type="AlphaFoldDB" id="A0AAW0PRF2"/>
<evidence type="ECO:0000256" key="11">
    <source>
        <dbReference type="SAM" id="MobiDB-lite"/>
    </source>
</evidence>
<comment type="similarity">
    <text evidence="1">Belongs to the protein kinase superfamily. TKL Ser/Thr protein kinase family.</text>
</comment>
<dbReference type="GO" id="GO:0007265">
    <property type="term" value="P:Ras protein signal transduction"/>
    <property type="evidence" value="ECO:0007669"/>
    <property type="project" value="TreeGrafter"/>
</dbReference>
<dbReference type="GO" id="GO:0005524">
    <property type="term" value="F:ATP binding"/>
    <property type="evidence" value="ECO:0007669"/>
    <property type="project" value="UniProtKB-KW"/>
</dbReference>
<dbReference type="InterPro" id="IPR000719">
    <property type="entry name" value="Prot_kinase_dom"/>
</dbReference>
<evidence type="ECO:0000256" key="6">
    <source>
        <dbReference type="ARBA" id="ARBA00022777"/>
    </source>
</evidence>
<keyword evidence="7" id="KW-0862">Zinc</keyword>
<evidence type="ECO:0000256" key="9">
    <source>
        <dbReference type="ARBA" id="ARBA00047899"/>
    </source>
</evidence>
<comment type="catalytic activity">
    <reaction evidence="9">
        <text>L-threonyl-[protein] + ATP = O-phospho-L-threonyl-[protein] + ADP + H(+)</text>
        <dbReference type="Rhea" id="RHEA:46608"/>
        <dbReference type="Rhea" id="RHEA-COMP:11060"/>
        <dbReference type="Rhea" id="RHEA-COMP:11605"/>
        <dbReference type="ChEBI" id="CHEBI:15378"/>
        <dbReference type="ChEBI" id="CHEBI:30013"/>
        <dbReference type="ChEBI" id="CHEBI:30616"/>
        <dbReference type="ChEBI" id="CHEBI:61977"/>
        <dbReference type="ChEBI" id="CHEBI:456216"/>
        <dbReference type="EC" id="2.7.11.1"/>
    </reaction>
</comment>
<dbReference type="Gene3D" id="1.10.150.50">
    <property type="entry name" value="Transcription Factor, Ets-1"/>
    <property type="match status" value="1"/>
</dbReference>
<evidence type="ECO:0000256" key="5">
    <source>
        <dbReference type="ARBA" id="ARBA00022741"/>
    </source>
</evidence>
<feature type="region of interest" description="Disordered" evidence="11">
    <location>
        <begin position="552"/>
        <end position="635"/>
    </location>
</feature>
<comment type="caution">
    <text evidence="14">The sequence shown here is derived from an EMBL/GenBank/DDBJ whole genome shotgun (WGS) entry which is preliminary data.</text>
</comment>
<dbReference type="InterPro" id="IPR013761">
    <property type="entry name" value="SAM/pointed_sf"/>
</dbReference>
<organism evidence="14 15">
    <name type="scientific">Mugilogobius chulae</name>
    <name type="common">yellowstripe goby</name>
    <dbReference type="NCBI Taxonomy" id="88201"/>
    <lineage>
        <taxon>Eukaryota</taxon>
        <taxon>Metazoa</taxon>
        <taxon>Chordata</taxon>
        <taxon>Craniata</taxon>
        <taxon>Vertebrata</taxon>
        <taxon>Euteleostomi</taxon>
        <taxon>Actinopterygii</taxon>
        <taxon>Neopterygii</taxon>
        <taxon>Teleostei</taxon>
        <taxon>Neoteleostei</taxon>
        <taxon>Acanthomorphata</taxon>
        <taxon>Gobiaria</taxon>
        <taxon>Gobiiformes</taxon>
        <taxon>Gobioidei</taxon>
        <taxon>Gobiidae</taxon>
        <taxon>Gobionellinae</taxon>
        <taxon>Mugilogobius</taxon>
    </lineage>
</organism>
<evidence type="ECO:0008006" key="16">
    <source>
        <dbReference type="Google" id="ProtNLM"/>
    </source>
</evidence>
<dbReference type="InterPro" id="IPR011009">
    <property type="entry name" value="Kinase-like_dom_sf"/>
</dbReference>
<name>A0AAW0PRF2_9GOBI</name>
<dbReference type="FunFam" id="3.30.60.20:FF:000010">
    <property type="entry name" value="Putative kinase suppressor of Ras 1"/>
    <property type="match status" value="1"/>
</dbReference>
<evidence type="ECO:0000256" key="8">
    <source>
        <dbReference type="ARBA" id="ARBA00022840"/>
    </source>
</evidence>
<feature type="compositionally biased region" description="Acidic residues" evidence="11">
    <location>
        <begin position="554"/>
        <end position="600"/>
    </location>
</feature>
<dbReference type="InterPro" id="IPR002219">
    <property type="entry name" value="PKC_DAG/PE"/>
</dbReference>
<evidence type="ECO:0000256" key="1">
    <source>
        <dbReference type="ARBA" id="ARBA00005843"/>
    </source>
</evidence>
<keyword evidence="6" id="KW-0418">Kinase</keyword>
<dbReference type="InterPro" id="IPR046349">
    <property type="entry name" value="C1-like_sf"/>
</dbReference>
<dbReference type="CDD" id="cd20872">
    <property type="entry name" value="C1_KSR1"/>
    <property type="match status" value="1"/>
</dbReference>
<feature type="region of interest" description="Disordered" evidence="11">
    <location>
        <begin position="425"/>
        <end position="508"/>
    </location>
</feature>
<dbReference type="Gene3D" id="3.30.200.20">
    <property type="entry name" value="Phosphorylase Kinase, domain 1"/>
    <property type="match status" value="1"/>
</dbReference>
<evidence type="ECO:0000256" key="10">
    <source>
        <dbReference type="ARBA" id="ARBA00048679"/>
    </source>
</evidence>
<evidence type="ECO:0000259" key="13">
    <source>
        <dbReference type="PROSITE" id="PS50081"/>
    </source>
</evidence>
<dbReference type="FunFam" id="3.30.200.20:FF:000034">
    <property type="entry name" value="Kinase suppressor of Ras 1"/>
    <property type="match status" value="1"/>
</dbReference>
<evidence type="ECO:0000313" key="14">
    <source>
        <dbReference type="EMBL" id="KAK7925049.1"/>
    </source>
</evidence>
<feature type="compositionally biased region" description="Low complexity" evidence="11">
    <location>
        <begin position="465"/>
        <end position="478"/>
    </location>
</feature>
<feature type="region of interest" description="Disordered" evidence="11">
    <location>
        <begin position="119"/>
        <end position="256"/>
    </location>
</feature>
<dbReference type="SMART" id="SM00220">
    <property type="entry name" value="S_TKc"/>
    <property type="match status" value="1"/>
</dbReference>
<keyword evidence="8" id="KW-0067">ATP-binding</keyword>
<dbReference type="GO" id="GO:0004674">
    <property type="term" value="F:protein serine/threonine kinase activity"/>
    <property type="evidence" value="ECO:0007669"/>
    <property type="project" value="UniProtKB-EC"/>
</dbReference>
<feature type="compositionally biased region" description="Pro residues" evidence="11">
    <location>
        <begin position="490"/>
        <end position="500"/>
    </location>
</feature>
<dbReference type="InterPro" id="IPR046861">
    <property type="entry name" value="SAM_KSR1_N"/>
</dbReference>
<feature type="domain" description="Protein kinase" evidence="12">
    <location>
        <begin position="653"/>
        <end position="870"/>
    </location>
</feature>
<feature type="compositionally biased region" description="Basic and acidic residues" evidence="11">
    <location>
        <begin position="119"/>
        <end position="130"/>
    </location>
</feature>
<dbReference type="PROSITE" id="PS50081">
    <property type="entry name" value="ZF_DAG_PE_2"/>
    <property type="match status" value="1"/>
</dbReference>
<dbReference type="Pfam" id="PF07714">
    <property type="entry name" value="PK_Tyr_Ser-Thr"/>
    <property type="match status" value="2"/>
</dbReference>
<dbReference type="Gene3D" id="3.30.60.20">
    <property type="match status" value="1"/>
</dbReference>
<evidence type="ECO:0000313" key="15">
    <source>
        <dbReference type="Proteomes" id="UP001460270"/>
    </source>
</evidence>
<feature type="compositionally biased region" description="Acidic residues" evidence="11">
    <location>
        <begin position="608"/>
        <end position="619"/>
    </location>
</feature>
<dbReference type="SUPFAM" id="SSF56112">
    <property type="entry name" value="Protein kinase-like (PK-like)"/>
    <property type="match status" value="1"/>
</dbReference>
<sequence length="886" mass="99340">MAALHQCELIQNMIDISISSLQGLRTKCAASNDLTQQEIRTLEVKLMKYICKQLQCKQKVPEAERPEALDGYPHLRDWLRTINLRPELTEAIEADLSLDALLQMTGAQTHCCPLLSKEATESGGELRDDGSPWLSESTRRDSGSLLTADQLSNMGTPLRSHSPSPLARPSTIQSTPSTPCATFPHPRSSSVSAAPTPDAYTPLLHGDSPLTDPFPMSVAHAARLHGRTSTPPITPPSKRRHRLKPPCTPPPPSRRVMHLLPNITLTRSKSHESQLGNRIEEPPANKCMKKNKLILNMQVNGNGCEDSPSRYPAVTARTPGATPANQAPYTPSGTPTLLEEHSIIKNNVTVHRNSPQAVRRDIGLAVTHRFSTKSWLSQTCQVCQKNMMFGVKCKHCRFKCHNKCTKEAPSCRISFLPIAKIRRTGSVPSDINNPVDRPSETPQFGTLPKAITKKDHPPVMNQLDSSSNPSSTTSSTPSSPAPFQQSNPPSATPPPNPSPKGPRDNRFNFPAACYFQHRQQFIFPDVSSPSVLHSDILQDTVNEQLTEDIHSDLVEDEDEEEAEEEIEVEDEDPDEEEENEEDEEEQQEDEGEEEEEEDAEEMRMSVDSDGECEADELEDLPSSQGNQWKGPISRKPSQTSVYLQEWNIPFEQLDLGELIGKGRWGRVHKGRWHGEVAIRLLEIDGNNQDHLKLFKKEVMNYRQTRHENVVLFMGACMAHHTWQSSQVFEIVKGMGYLHAKGIVHKDLKSKNVFHDTNKVVITDFGLFGISGVVQEGRRENKLKLPHGWIYVYAFGTIWYELQARDWPITNQPVEATIWQVGSGEGIKKVLAEISLGKEVTEILSACWSYDLRDRPTFTQLADMLEKLPKLNRRLSHPGHFWKSAEL</sequence>
<dbReference type="PROSITE" id="PS50011">
    <property type="entry name" value="PROTEIN_KINASE_DOM"/>
    <property type="match status" value="1"/>
</dbReference>
<evidence type="ECO:0000256" key="2">
    <source>
        <dbReference type="ARBA" id="ARBA00022553"/>
    </source>
</evidence>
<dbReference type="PROSITE" id="PS00479">
    <property type="entry name" value="ZF_DAG_PE_1"/>
    <property type="match status" value="1"/>
</dbReference>
<dbReference type="SMART" id="SM00109">
    <property type="entry name" value="C1"/>
    <property type="match status" value="1"/>
</dbReference>
<dbReference type="Gene3D" id="1.10.510.10">
    <property type="entry name" value="Transferase(Phosphotransferase) domain 1"/>
    <property type="match status" value="2"/>
</dbReference>
<proteinExistence type="inferred from homology"/>
<dbReference type="InterPro" id="IPR046933">
    <property type="entry name" value="SAM_KSR1_N_sf"/>
</dbReference>
<dbReference type="Gene3D" id="6.10.140.1120">
    <property type="match status" value="1"/>
</dbReference>
<keyword evidence="5" id="KW-0547">Nucleotide-binding</keyword>
<dbReference type="GO" id="GO:0005737">
    <property type="term" value="C:cytoplasm"/>
    <property type="evidence" value="ECO:0007669"/>
    <property type="project" value="TreeGrafter"/>
</dbReference>
<dbReference type="PANTHER" id="PTHR23257:SF716">
    <property type="entry name" value="KINASE SUPPRESSOR OF RAS 1"/>
    <property type="match status" value="1"/>
</dbReference>
<dbReference type="Pfam" id="PF20406">
    <property type="entry name" value="SAM_KSR1_N"/>
    <property type="match status" value="1"/>
</dbReference>
<dbReference type="SUPFAM" id="SSF57889">
    <property type="entry name" value="Cysteine-rich domain"/>
    <property type="match status" value="1"/>
</dbReference>
<keyword evidence="3" id="KW-0808">Transferase</keyword>
<evidence type="ECO:0000259" key="12">
    <source>
        <dbReference type="PROSITE" id="PS50011"/>
    </source>
</evidence>
<keyword evidence="2" id="KW-0597">Phosphoprotein</keyword>
<dbReference type="EMBL" id="JBBPFD010000005">
    <property type="protein sequence ID" value="KAK7925049.1"/>
    <property type="molecule type" value="Genomic_DNA"/>
</dbReference>
<feature type="domain" description="Phorbol-ester/DAG-type" evidence="13">
    <location>
        <begin position="367"/>
        <end position="411"/>
    </location>
</feature>
<evidence type="ECO:0000256" key="4">
    <source>
        <dbReference type="ARBA" id="ARBA00022723"/>
    </source>
</evidence>
<comment type="catalytic activity">
    <reaction evidence="10">
        <text>L-seryl-[protein] + ATP = O-phospho-L-seryl-[protein] + ADP + H(+)</text>
        <dbReference type="Rhea" id="RHEA:17989"/>
        <dbReference type="Rhea" id="RHEA-COMP:9863"/>
        <dbReference type="Rhea" id="RHEA-COMP:11604"/>
        <dbReference type="ChEBI" id="CHEBI:15378"/>
        <dbReference type="ChEBI" id="CHEBI:29999"/>
        <dbReference type="ChEBI" id="CHEBI:30616"/>
        <dbReference type="ChEBI" id="CHEBI:83421"/>
        <dbReference type="ChEBI" id="CHEBI:456216"/>
        <dbReference type="EC" id="2.7.11.1"/>
    </reaction>
</comment>